<evidence type="ECO:0000256" key="7">
    <source>
        <dbReference type="PROSITE-ProRule" id="PRU10141"/>
    </source>
</evidence>
<comment type="similarity">
    <text evidence="8">Belongs to the protein kinase superfamily.</text>
</comment>
<dbReference type="Gene3D" id="3.30.200.20">
    <property type="entry name" value="Phosphorylase Kinase, domain 1"/>
    <property type="match status" value="1"/>
</dbReference>
<organism evidence="11">
    <name type="scientific">Anthurium amnicola</name>
    <dbReference type="NCBI Taxonomy" id="1678845"/>
    <lineage>
        <taxon>Eukaryota</taxon>
        <taxon>Viridiplantae</taxon>
        <taxon>Streptophyta</taxon>
        <taxon>Embryophyta</taxon>
        <taxon>Tracheophyta</taxon>
        <taxon>Spermatophyta</taxon>
        <taxon>Magnoliopsida</taxon>
        <taxon>Liliopsida</taxon>
        <taxon>Araceae</taxon>
        <taxon>Pothoideae</taxon>
        <taxon>Potheae</taxon>
        <taxon>Anthurium</taxon>
    </lineage>
</organism>
<sequence>MGNCSSAGEPQPPVSHNKSGSNSRKGNSNGVKSKRAFSPMKPHRVASEVRNPPAASSPKKPQRVASELSNRGSFRSTPKDMEDFRHNAVNGDLIIFTYSEMIAATRYFRTDKILGEGGFGIVYKGLIDKDVRPGFASTQVAVKELNRHGLQGDREWLAEVNYLGQFSHPNLVKLIGYCCEDEHRLLVYEYMACGSLEKHLFRHVCFTMAWPTRMKIAVGAAKGLAFLHGAERPVIYRDFKTSNILLDVVRDSSYSHL</sequence>
<proteinExistence type="inferred from homology"/>
<dbReference type="InterPro" id="IPR008271">
    <property type="entry name" value="Ser/Thr_kinase_AS"/>
</dbReference>
<feature type="compositionally biased region" description="Low complexity" evidence="9">
    <location>
        <begin position="15"/>
        <end position="31"/>
    </location>
</feature>
<keyword evidence="6 7" id="KW-0067">ATP-binding</keyword>
<evidence type="ECO:0000256" key="4">
    <source>
        <dbReference type="ARBA" id="ARBA00022741"/>
    </source>
</evidence>
<feature type="domain" description="Protein kinase" evidence="10">
    <location>
        <begin position="108"/>
        <end position="257"/>
    </location>
</feature>
<keyword evidence="4 7" id="KW-0547">Nucleotide-binding</keyword>
<feature type="binding site" evidence="7">
    <location>
        <position position="143"/>
    </location>
    <ligand>
        <name>ATP</name>
        <dbReference type="ChEBI" id="CHEBI:30616"/>
    </ligand>
</feature>
<dbReference type="AlphaFoldDB" id="A0A1D1XK53"/>
<evidence type="ECO:0000256" key="9">
    <source>
        <dbReference type="SAM" id="MobiDB-lite"/>
    </source>
</evidence>
<dbReference type="GO" id="GO:0005524">
    <property type="term" value="F:ATP binding"/>
    <property type="evidence" value="ECO:0007669"/>
    <property type="project" value="UniProtKB-UniRule"/>
</dbReference>
<evidence type="ECO:0000256" key="3">
    <source>
        <dbReference type="ARBA" id="ARBA00022679"/>
    </source>
</evidence>
<feature type="compositionally biased region" description="Polar residues" evidence="9">
    <location>
        <begin position="67"/>
        <end position="76"/>
    </location>
</feature>
<keyword evidence="5 11" id="KW-0418">Kinase</keyword>
<feature type="region of interest" description="Disordered" evidence="9">
    <location>
        <begin position="1"/>
        <end position="82"/>
    </location>
</feature>
<evidence type="ECO:0000259" key="10">
    <source>
        <dbReference type="PROSITE" id="PS50011"/>
    </source>
</evidence>
<dbReference type="InterPro" id="IPR050823">
    <property type="entry name" value="Plant_Ser_Thr_Prot_Kinase"/>
</dbReference>
<dbReference type="EC" id="2.7.11.1" evidence="1"/>
<evidence type="ECO:0000256" key="6">
    <source>
        <dbReference type="ARBA" id="ARBA00022840"/>
    </source>
</evidence>
<evidence type="ECO:0000256" key="5">
    <source>
        <dbReference type="ARBA" id="ARBA00022777"/>
    </source>
</evidence>
<dbReference type="PANTHER" id="PTHR45621">
    <property type="entry name" value="OS01G0588500 PROTEIN-RELATED"/>
    <property type="match status" value="1"/>
</dbReference>
<dbReference type="EMBL" id="GDJX01025161">
    <property type="protein sequence ID" value="JAT42775.1"/>
    <property type="molecule type" value="Transcribed_RNA"/>
</dbReference>
<name>A0A1D1XK53_9ARAE</name>
<dbReference type="Gene3D" id="1.10.510.10">
    <property type="entry name" value="Transferase(Phosphotransferase) domain 1"/>
    <property type="match status" value="1"/>
</dbReference>
<gene>
    <name evidence="11" type="primary">At5g01020_6</name>
    <name evidence="11" type="ORF">g.41040</name>
</gene>
<protein>
    <recommendedName>
        <fullName evidence="1">non-specific serine/threonine protein kinase</fullName>
        <ecNumber evidence="1">2.7.11.1</ecNumber>
    </recommendedName>
</protein>
<dbReference type="PROSITE" id="PS50011">
    <property type="entry name" value="PROTEIN_KINASE_DOM"/>
    <property type="match status" value="1"/>
</dbReference>
<dbReference type="InterPro" id="IPR017441">
    <property type="entry name" value="Protein_kinase_ATP_BS"/>
</dbReference>
<dbReference type="SUPFAM" id="SSF56112">
    <property type="entry name" value="Protein kinase-like (PK-like)"/>
    <property type="match status" value="1"/>
</dbReference>
<dbReference type="InterPro" id="IPR001245">
    <property type="entry name" value="Ser-Thr/Tyr_kinase_cat_dom"/>
</dbReference>
<accession>A0A1D1XK53</accession>
<keyword evidence="3" id="KW-0808">Transferase</keyword>
<reference evidence="11" key="1">
    <citation type="submission" date="2015-07" db="EMBL/GenBank/DDBJ databases">
        <title>Transcriptome Assembly of Anthurium amnicola.</title>
        <authorList>
            <person name="Suzuki J."/>
        </authorList>
    </citation>
    <scope>NUCLEOTIDE SEQUENCE</scope>
</reference>
<dbReference type="PROSITE" id="PS00107">
    <property type="entry name" value="PROTEIN_KINASE_ATP"/>
    <property type="match status" value="1"/>
</dbReference>
<evidence type="ECO:0000256" key="2">
    <source>
        <dbReference type="ARBA" id="ARBA00022527"/>
    </source>
</evidence>
<dbReference type="InterPro" id="IPR000719">
    <property type="entry name" value="Prot_kinase_dom"/>
</dbReference>
<keyword evidence="2 8" id="KW-0723">Serine/threonine-protein kinase</keyword>
<dbReference type="Pfam" id="PF07714">
    <property type="entry name" value="PK_Tyr_Ser-Thr"/>
    <property type="match status" value="1"/>
</dbReference>
<dbReference type="GO" id="GO:0004674">
    <property type="term" value="F:protein serine/threonine kinase activity"/>
    <property type="evidence" value="ECO:0007669"/>
    <property type="project" value="UniProtKB-KW"/>
</dbReference>
<evidence type="ECO:0000313" key="11">
    <source>
        <dbReference type="EMBL" id="JAT42775.1"/>
    </source>
</evidence>
<evidence type="ECO:0000256" key="1">
    <source>
        <dbReference type="ARBA" id="ARBA00012513"/>
    </source>
</evidence>
<dbReference type="InterPro" id="IPR011009">
    <property type="entry name" value="Kinase-like_dom_sf"/>
</dbReference>
<dbReference type="PROSITE" id="PS00108">
    <property type="entry name" value="PROTEIN_KINASE_ST"/>
    <property type="match status" value="1"/>
</dbReference>
<dbReference type="FunFam" id="3.30.200.20:FF:000228">
    <property type="entry name" value="Serine/threonine-protein kinase BIK1"/>
    <property type="match status" value="1"/>
</dbReference>
<evidence type="ECO:0000256" key="8">
    <source>
        <dbReference type="RuleBase" id="RU000304"/>
    </source>
</evidence>